<evidence type="ECO:0000313" key="3">
    <source>
        <dbReference type="EMBL" id="MBD1318160.1"/>
    </source>
</evidence>
<evidence type="ECO:0000256" key="2">
    <source>
        <dbReference type="ARBA" id="ARBA00023002"/>
    </source>
</evidence>
<dbReference type="PRINTS" id="PR00081">
    <property type="entry name" value="GDHRDH"/>
</dbReference>
<keyword evidence="4" id="KW-1185">Reference proteome</keyword>
<protein>
    <submittedName>
        <fullName evidence="3">SDR family NAD(P)-dependent oxidoreductase</fullName>
    </submittedName>
</protein>
<reference evidence="3 4" key="1">
    <citation type="submission" date="2020-09" db="EMBL/GenBank/DDBJ databases">
        <title>Novel species in genus Gordonia.</title>
        <authorList>
            <person name="Zhang G."/>
        </authorList>
    </citation>
    <scope>NUCLEOTIDE SEQUENCE [LARGE SCALE GENOMIC DNA]</scope>
    <source>
        <strain evidence="3 4">ON-33</strain>
    </source>
</reference>
<dbReference type="SUPFAM" id="SSF51735">
    <property type="entry name" value="NAD(P)-binding Rossmann-fold domains"/>
    <property type="match status" value="1"/>
</dbReference>
<evidence type="ECO:0000256" key="1">
    <source>
        <dbReference type="ARBA" id="ARBA00006484"/>
    </source>
</evidence>
<dbReference type="InterPro" id="IPR036291">
    <property type="entry name" value="NAD(P)-bd_dom_sf"/>
</dbReference>
<dbReference type="RefSeq" id="WP_190265451.1">
    <property type="nucleotide sequence ID" value="NZ_BAABAD010000003.1"/>
</dbReference>
<sequence>MTTTTTPGTVLITGPTGGLGKATTMAIANRPADGRPDLLLVGRPGRALDEITDAARATGTTVHAIGADLARLSQVRDAARVARQLIGGGSVRPLHALVANAGISVADTRGASADGFERTFAVNHLAHAQLIGDLLETFTPPARIVLLGSNTYHQNIFRRILHVPAATWRDPVELARAADPAASASLEAAGVAYSDSKLAILYYAHELQRRVRPGISVAVFEPGFMPGTGLSREHGPRMQQIGRVIERIPGVSSPTKSGPALASIVLDDRWAHLKDGAFVVVDAERDVKPFASDRAREARLWEATTELLNAAERAGA</sequence>
<accession>A0ABR7W5Q3</accession>
<comment type="similarity">
    <text evidence="1">Belongs to the short-chain dehydrogenases/reductases (SDR) family.</text>
</comment>
<proteinExistence type="inferred from homology"/>
<dbReference type="PANTHER" id="PTHR24320:SF148">
    <property type="entry name" value="NAD(P)-BINDING ROSSMANN-FOLD SUPERFAMILY PROTEIN"/>
    <property type="match status" value="1"/>
</dbReference>
<dbReference type="Gene3D" id="3.40.50.720">
    <property type="entry name" value="NAD(P)-binding Rossmann-like Domain"/>
    <property type="match status" value="1"/>
</dbReference>
<gene>
    <name evidence="3" type="ORF">IDF66_01055</name>
</gene>
<dbReference type="InterPro" id="IPR002347">
    <property type="entry name" value="SDR_fam"/>
</dbReference>
<dbReference type="EMBL" id="JACWMS010000001">
    <property type="protein sequence ID" value="MBD1318160.1"/>
    <property type="molecule type" value="Genomic_DNA"/>
</dbReference>
<dbReference type="PANTHER" id="PTHR24320">
    <property type="entry name" value="RETINOL DEHYDROGENASE"/>
    <property type="match status" value="1"/>
</dbReference>
<keyword evidence="2" id="KW-0560">Oxidoreductase</keyword>
<dbReference type="Pfam" id="PF00106">
    <property type="entry name" value="adh_short"/>
    <property type="match status" value="1"/>
</dbReference>
<organism evidence="3 4">
    <name type="scientific">Gordonia hankookensis</name>
    <dbReference type="NCBI Taxonomy" id="589403"/>
    <lineage>
        <taxon>Bacteria</taxon>
        <taxon>Bacillati</taxon>
        <taxon>Actinomycetota</taxon>
        <taxon>Actinomycetes</taxon>
        <taxon>Mycobacteriales</taxon>
        <taxon>Gordoniaceae</taxon>
        <taxon>Gordonia</taxon>
    </lineage>
</organism>
<name>A0ABR7W5Q3_9ACTN</name>
<comment type="caution">
    <text evidence="3">The sequence shown here is derived from an EMBL/GenBank/DDBJ whole genome shotgun (WGS) entry which is preliminary data.</text>
</comment>
<evidence type="ECO:0000313" key="4">
    <source>
        <dbReference type="Proteomes" id="UP000602395"/>
    </source>
</evidence>
<dbReference type="Proteomes" id="UP000602395">
    <property type="component" value="Unassembled WGS sequence"/>
</dbReference>